<dbReference type="RefSeq" id="WP_161056983.1">
    <property type="nucleotide sequence ID" value="NZ_WWCT01000021.1"/>
</dbReference>
<evidence type="ECO:0000313" key="2">
    <source>
        <dbReference type="Proteomes" id="UP000642144"/>
    </source>
</evidence>
<sequence>MKTIPVTIREVLIAAGAITRDEVGALIFAGLTESESQFFVAHARTPPPQRGFAEDLVYNQLRQRHLRARMIGLPPRQE</sequence>
<evidence type="ECO:0000313" key="1">
    <source>
        <dbReference type="EMBL" id="MYN29208.1"/>
    </source>
</evidence>
<reference evidence="1 2" key="1">
    <citation type="submission" date="2019-12" db="EMBL/GenBank/DDBJ databases">
        <title>Novel species isolated from a subtropical stream in China.</title>
        <authorList>
            <person name="Lu H."/>
        </authorList>
    </citation>
    <scope>NUCLEOTIDE SEQUENCE [LARGE SCALE GENOMIC DNA]</scope>
    <source>
        <strain evidence="1 2">CY42W</strain>
    </source>
</reference>
<dbReference type="EMBL" id="WWCT01000021">
    <property type="protein sequence ID" value="MYN29208.1"/>
    <property type="molecule type" value="Genomic_DNA"/>
</dbReference>
<comment type="caution">
    <text evidence="1">The sequence shown here is derived from an EMBL/GenBank/DDBJ whole genome shotgun (WGS) entry which is preliminary data.</text>
</comment>
<proteinExistence type="predicted"/>
<protein>
    <submittedName>
        <fullName evidence="1">Uncharacterized protein</fullName>
    </submittedName>
</protein>
<keyword evidence="2" id="KW-1185">Reference proteome</keyword>
<name>A0ABW9W5G5_9BURK</name>
<dbReference type="Proteomes" id="UP000642144">
    <property type="component" value="Unassembled WGS sequence"/>
</dbReference>
<gene>
    <name evidence="1" type="ORF">GTP69_22650</name>
</gene>
<accession>A0ABW9W5G5</accession>
<organism evidence="1 2">
    <name type="scientific">Duganella levis</name>
    <dbReference type="NCBI Taxonomy" id="2692169"/>
    <lineage>
        <taxon>Bacteria</taxon>
        <taxon>Pseudomonadati</taxon>
        <taxon>Pseudomonadota</taxon>
        <taxon>Betaproteobacteria</taxon>
        <taxon>Burkholderiales</taxon>
        <taxon>Oxalobacteraceae</taxon>
        <taxon>Telluria group</taxon>
        <taxon>Duganella</taxon>
    </lineage>
</organism>